<keyword evidence="1" id="KW-0472">Membrane</keyword>
<gene>
    <name evidence="2" type="ORF">METZ01_LOCUS240447</name>
</gene>
<keyword evidence="1" id="KW-1133">Transmembrane helix</keyword>
<evidence type="ECO:0000256" key="1">
    <source>
        <dbReference type="SAM" id="Phobius"/>
    </source>
</evidence>
<evidence type="ECO:0000313" key="2">
    <source>
        <dbReference type="EMBL" id="SVB87593.1"/>
    </source>
</evidence>
<feature type="transmembrane region" description="Helical" evidence="1">
    <location>
        <begin position="63"/>
        <end position="80"/>
    </location>
</feature>
<feature type="transmembrane region" description="Helical" evidence="1">
    <location>
        <begin position="6"/>
        <end position="25"/>
    </location>
</feature>
<proteinExistence type="predicted"/>
<sequence>MSFDTALLLAPELALLFGIIALILIPNLGDATMRIPLTRIKVPILIGGTRFAITSNPRLPNQIVYFVFLLAALWSALSFYPSSLLSEVFLVHPSGISLEEGVDVGNLL</sequence>
<reference evidence="2" key="1">
    <citation type="submission" date="2018-05" db="EMBL/GenBank/DDBJ databases">
        <authorList>
            <person name="Lanie J.A."/>
            <person name="Ng W.-L."/>
            <person name="Kazmierczak K.M."/>
            <person name="Andrzejewski T.M."/>
            <person name="Davidsen T.M."/>
            <person name="Wayne K.J."/>
            <person name="Tettelin H."/>
            <person name="Glass J.I."/>
            <person name="Rusch D."/>
            <person name="Podicherti R."/>
            <person name="Tsui H.-C.T."/>
            <person name="Winkler M.E."/>
        </authorList>
    </citation>
    <scope>NUCLEOTIDE SEQUENCE</scope>
</reference>
<organism evidence="2">
    <name type="scientific">marine metagenome</name>
    <dbReference type="NCBI Taxonomy" id="408172"/>
    <lineage>
        <taxon>unclassified sequences</taxon>
        <taxon>metagenomes</taxon>
        <taxon>ecological metagenomes</taxon>
    </lineage>
</organism>
<protein>
    <submittedName>
        <fullName evidence="2">Uncharacterized protein</fullName>
    </submittedName>
</protein>
<feature type="non-terminal residue" evidence="2">
    <location>
        <position position="108"/>
    </location>
</feature>
<dbReference type="AlphaFoldDB" id="A0A382HLQ1"/>
<keyword evidence="1" id="KW-0812">Transmembrane</keyword>
<accession>A0A382HLQ1</accession>
<dbReference type="EMBL" id="UINC01061721">
    <property type="protein sequence ID" value="SVB87593.1"/>
    <property type="molecule type" value="Genomic_DNA"/>
</dbReference>
<name>A0A382HLQ1_9ZZZZ</name>